<dbReference type="Proteomes" id="UP000518300">
    <property type="component" value="Unassembled WGS sequence"/>
</dbReference>
<gene>
    <name evidence="2" type="ORF">HG543_43350</name>
</gene>
<dbReference type="RefSeq" id="WP_169350817.1">
    <property type="nucleotide sequence ID" value="NZ_JABBJJ010000339.1"/>
</dbReference>
<evidence type="ECO:0000256" key="1">
    <source>
        <dbReference type="SAM" id="Phobius"/>
    </source>
</evidence>
<reference evidence="2 3" key="1">
    <citation type="submission" date="2020-04" db="EMBL/GenBank/DDBJ databases">
        <title>Draft genome of Pyxidicoccus fallax type strain.</title>
        <authorList>
            <person name="Whitworth D.E."/>
        </authorList>
    </citation>
    <scope>NUCLEOTIDE SEQUENCE [LARGE SCALE GENOMIC DNA]</scope>
    <source>
        <strain evidence="2 3">DSM 14698</strain>
    </source>
</reference>
<protein>
    <recommendedName>
        <fullName evidence="4">Transmembrane protein</fullName>
    </recommendedName>
</protein>
<feature type="transmembrane region" description="Helical" evidence="1">
    <location>
        <begin position="12"/>
        <end position="31"/>
    </location>
</feature>
<feature type="transmembrane region" description="Helical" evidence="1">
    <location>
        <begin position="71"/>
        <end position="91"/>
    </location>
</feature>
<keyword evidence="3" id="KW-1185">Reference proteome</keyword>
<proteinExistence type="predicted"/>
<keyword evidence="1" id="KW-0812">Transmembrane</keyword>
<keyword evidence="1" id="KW-0472">Membrane</keyword>
<evidence type="ECO:0000313" key="3">
    <source>
        <dbReference type="Proteomes" id="UP000518300"/>
    </source>
</evidence>
<name>A0A848LVG6_9BACT</name>
<accession>A0A848LVG6</accession>
<evidence type="ECO:0008006" key="4">
    <source>
        <dbReference type="Google" id="ProtNLM"/>
    </source>
</evidence>
<feature type="transmembrane region" description="Helical" evidence="1">
    <location>
        <begin position="37"/>
        <end position="59"/>
    </location>
</feature>
<evidence type="ECO:0000313" key="2">
    <source>
        <dbReference type="EMBL" id="NMO21639.1"/>
    </source>
</evidence>
<keyword evidence="1" id="KW-1133">Transmembrane helix</keyword>
<dbReference type="EMBL" id="JABBJJ010000339">
    <property type="protein sequence ID" value="NMO21639.1"/>
    <property type="molecule type" value="Genomic_DNA"/>
</dbReference>
<comment type="caution">
    <text evidence="2">The sequence shown here is derived from an EMBL/GenBank/DDBJ whole genome shotgun (WGS) entry which is preliminary data.</text>
</comment>
<sequence>MDPRRSYPRLALVSLLGNLSLVASWAVLLTRPEGWKVVGPLLLVAFLVLRVGGAWFYATRGAGDPALMRRTAIFTSVLALLAVGLWVFTLLRGPTSL</sequence>
<dbReference type="AlphaFoldDB" id="A0A848LVG6"/>
<organism evidence="2 3">
    <name type="scientific">Pyxidicoccus fallax</name>
    <dbReference type="NCBI Taxonomy" id="394095"/>
    <lineage>
        <taxon>Bacteria</taxon>
        <taxon>Pseudomonadati</taxon>
        <taxon>Myxococcota</taxon>
        <taxon>Myxococcia</taxon>
        <taxon>Myxococcales</taxon>
        <taxon>Cystobacterineae</taxon>
        <taxon>Myxococcaceae</taxon>
        <taxon>Pyxidicoccus</taxon>
    </lineage>
</organism>